<dbReference type="KEGG" id="hsc:HVS_07300"/>
<dbReference type="Pfam" id="PF08239">
    <property type="entry name" value="SH3_3"/>
    <property type="match status" value="1"/>
</dbReference>
<dbReference type="GO" id="GO:0006508">
    <property type="term" value="P:proteolysis"/>
    <property type="evidence" value="ECO:0007669"/>
    <property type="project" value="UniProtKB-KW"/>
</dbReference>
<organism evidence="9 11">
    <name type="scientific">Acetivibrio saccincola</name>
    <dbReference type="NCBI Taxonomy" id="1677857"/>
    <lineage>
        <taxon>Bacteria</taxon>
        <taxon>Bacillati</taxon>
        <taxon>Bacillota</taxon>
        <taxon>Clostridia</taxon>
        <taxon>Eubacteriales</taxon>
        <taxon>Oscillospiraceae</taxon>
        <taxon>Acetivibrio</taxon>
    </lineage>
</organism>
<dbReference type="PANTHER" id="PTHR47053">
    <property type="entry name" value="MUREIN DD-ENDOPEPTIDASE MEPH-RELATED"/>
    <property type="match status" value="1"/>
</dbReference>
<dbReference type="Pfam" id="PF00877">
    <property type="entry name" value="NLPC_P60"/>
    <property type="match status" value="1"/>
</dbReference>
<reference evidence="9 11" key="1">
    <citation type="submission" date="2017-12" db="EMBL/GenBank/DDBJ databases">
        <title>Complete genome sequence of Herbivorax saccincola GGR1, a novel Cellulosome-producing hydrolytic bacterium in a thermophilic biogas plant, established by Illumina and Nanopore MinION sequencing.</title>
        <authorList>
            <person name="Pechtl A."/>
            <person name="Ruckert C."/>
            <person name="Koeck D.E."/>
            <person name="Maus I."/>
            <person name="Winkler A."/>
            <person name="Kalinowski J."/>
            <person name="Puhler A."/>
            <person name="Schwarz W.W."/>
            <person name="Zverlov V.V."/>
            <person name="Schluter A."/>
            <person name="Liebl W."/>
        </authorList>
    </citation>
    <scope>NUCLEOTIDE SEQUENCE [LARGE SCALE GENOMIC DNA]</scope>
    <source>
        <strain evidence="9">GGR1</strain>
        <strain evidence="11">SR1</strain>
    </source>
</reference>
<keyword evidence="2" id="KW-0645">Protease</keyword>
<dbReference type="InterPro" id="IPR051202">
    <property type="entry name" value="Peptidase_C40"/>
</dbReference>
<dbReference type="EMBL" id="CP025197">
    <property type="protein sequence ID" value="AUG57377.1"/>
    <property type="molecule type" value="Genomic_DNA"/>
</dbReference>
<feature type="domain" description="NlpC/P60" evidence="8">
    <location>
        <begin position="206"/>
        <end position="332"/>
    </location>
</feature>
<dbReference type="Proteomes" id="UP000233534">
    <property type="component" value="Chromosome"/>
</dbReference>
<evidence type="ECO:0000256" key="4">
    <source>
        <dbReference type="ARBA" id="ARBA00022807"/>
    </source>
</evidence>
<dbReference type="GO" id="GO:0008234">
    <property type="term" value="F:cysteine-type peptidase activity"/>
    <property type="evidence" value="ECO:0007669"/>
    <property type="project" value="UniProtKB-KW"/>
</dbReference>
<evidence type="ECO:0000256" key="6">
    <source>
        <dbReference type="SAM" id="SignalP"/>
    </source>
</evidence>
<evidence type="ECO:0000256" key="2">
    <source>
        <dbReference type="ARBA" id="ARBA00022670"/>
    </source>
</evidence>
<dbReference type="InterPro" id="IPR036028">
    <property type="entry name" value="SH3-like_dom_sf"/>
</dbReference>
<feature type="chain" id="PRO_5036319499" evidence="6">
    <location>
        <begin position="28"/>
        <end position="332"/>
    </location>
</feature>
<gene>
    <name evidence="9" type="primary">pgdS</name>
    <name evidence="10" type="ORF">B9R14_11460</name>
    <name evidence="9" type="ORF">HVS_07300</name>
</gene>
<keyword evidence="6" id="KW-0732">Signal</keyword>
<feature type="region of interest" description="Disordered" evidence="5">
    <location>
        <begin position="95"/>
        <end position="115"/>
    </location>
</feature>
<proteinExistence type="inferred from homology"/>
<feature type="signal peptide" evidence="6">
    <location>
        <begin position="1"/>
        <end position="27"/>
    </location>
</feature>
<evidence type="ECO:0000313" key="11">
    <source>
        <dbReference type="Proteomes" id="UP000233534"/>
    </source>
</evidence>
<dbReference type="RefSeq" id="WP_101300672.1">
    <property type="nucleotide sequence ID" value="NZ_CP025197.1"/>
</dbReference>
<keyword evidence="3 9" id="KW-0378">Hydrolase</keyword>
<evidence type="ECO:0000256" key="3">
    <source>
        <dbReference type="ARBA" id="ARBA00022801"/>
    </source>
</evidence>
<dbReference type="InterPro" id="IPR003646">
    <property type="entry name" value="SH3-like_bac-type"/>
</dbReference>
<evidence type="ECO:0000256" key="1">
    <source>
        <dbReference type="ARBA" id="ARBA00007074"/>
    </source>
</evidence>
<evidence type="ECO:0000259" key="8">
    <source>
        <dbReference type="PROSITE" id="PS51935"/>
    </source>
</evidence>
<name>A0A2K9E0S4_9FIRM</name>
<dbReference type="PROSITE" id="PS51935">
    <property type="entry name" value="NLPC_P60"/>
    <property type="match status" value="1"/>
</dbReference>
<dbReference type="SUPFAM" id="SSF50044">
    <property type="entry name" value="SH3-domain"/>
    <property type="match status" value="1"/>
</dbReference>
<sequence>MLKFKSVFLYVTSLVCLMSTWTTLSHAQNQTKESQVITTANVFKKEQPDDNLIKFLNKNSIGLPTNFKELYKAAYSNMIAKAVLEKRESEVVVAEENTESAAKGNTENTGNTAGTEKQTGVVTASALNVRAGAGTGFNKIDVLDRNETVTIIGQDNGWYNIITSSGTKGWVYSSYVSVPSHQQTYQQNIATREGNSSSNQGEKDILKLRTQIIEEAKKYLGVPYVYGGSSPSGFDCSGLVWYVFKNHGISLNRVAADQAKQGTWVAKENLVPGDLVFFDTRGTSSYINHVGIYIGDGMFIHASSGSSARRVIISDLTTGFYQRTYMTARNVF</sequence>
<dbReference type="Proteomes" id="UP000239720">
    <property type="component" value="Unassembled WGS sequence"/>
</dbReference>
<evidence type="ECO:0000313" key="9">
    <source>
        <dbReference type="EMBL" id="AUG57377.1"/>
    </source>
</evidence>
<dbReference type="EC" id="3.4.19.-" evidence="9"/>
<evidence type="ECO:0000313" key="12">
    <source>
        <dbReference type="Proteomes" id="UP000239720"/>
    </source>
</evidence>
<accession>A0A2K9E0S4</accession>
<dbReference type="PANTHER" id="PTHR47053:SF1">
    <property type="entry name" value="MUREIN DD-ENDOPEPTIDASE MEPH-RELATED"/>
    <property type="match status" value="1"/>
</dbReference>
<dbReference type="OrthoDB" id="9808890at2"/>
<dbReference type="Gene3D" id="2.30.30.40">
    <property type="entry name" value="SH3 Domains"/>
    <property type="match status" value="1"/>
</dbReference>
<reference evidence="10 12" key="2">
    <citation type="journal article" date="2018" name="Syst. Appl. Microbiol.">
        <title>Characterization and high-quality draft genome sequence of Herbivorax saccincola A7, an anaerobic, alkaliphilic, thermophilic, cellulolytic, and xylanolytic bacterium.</title>
        <authorList>
            <person name="Aikawa S."/>
            <person name="Baramee S."/>
            <person name="Sermsathanaswadi J."/>
            <person name="Thianheng P."/>
            <person name="Tachaapaikoon C."/>
            <person name="Shikata A."/>
            <person name="Waeonukul R."/>
            <person name="Pason P."/>
            <person name="Ratanakhanokchai K."/>
            <person name="Kosugi A."/>
        </authorList>
    </citation>
    <scope>NUCLEOTIDE SEQUENCE [LARGE SCALE GENOMIC DNA]</scope>
    <source>
        <strain evidence="10 12">A7</strain>
    </source>
</reference>
<dbReference type="Gene3D" id="3.90.1720.10">
    <property type="entry name" value="endopeptidase domain like (from Nostoc punctiforme)"/>
    <property type="match status" value="1"/>
</dbReference>
<evidence type="ECO:0000313" key="10">
    <source>
        <dbReference type="EMBL" id="PQQ67304.1"/>
    </source>
</evidence>
<evidence type="ECO:0000256" key="5">
    <source>
        <dbReference type="SAM" id="MobiDB-lite"/>
    </source>
</evidence>
<feature type="compositionally biased region" description="Low complexity" evidence="5">
    <location>
        <begin position="101"/>
        <end position="115"/>
    </location>
</feature>
<dbReference type="PROSITE" id="PS51781">
    <property type="entry name" value="SH3B"/>
    <property type="match status" value="1"/>
</dbReference>
<evidence type="ECO:0000259" key="7">
    <source>
        <dbReference type="PROSITE" id="PS51781"/>
    </source>
</evidence>
<comment type="similarity">
    <text evidence="1">Belongs to the peptidase C40 family.</text>
</comment>
<dbReference type="InterPro" id="IPR000064">
    <property type="entry name" value="NLP_P60_dom"/>
</dbReference>
<dbReference type="SMART" id="SM00287">
    <property type="entry name" value="SH3b"/>
    <property type="match status" value="1"/>
</dbReference>
<dbReference type="AlphaFoldDB" id="A0A2K9E0S4"/>
<dbReference type="InterPro" id="IPR038765">
    <property type="entry name" value="Papain-like_cys_pep_sf"/>
</dbReference>
<protein>
    <submittedName>
        <fullName evidence="9">Gamma-DL-glutamyl hydrolase</fullName>
        <ecNumber evidence="9">3.4.19.-</ecNumber>
    </submittedName>
</protein>
<feature type="domain" description="SH3b" evidence="7">
    <location>
        <begin position="117"/>
        <end position="180"/>
    </location>
</feature>
<dbReference type="SUPFAM" id="SSF54001">
    <property type="entry name" value="Cysteine proteinases"/>
    <property type="match status" value="1"/>
</dbReference>
<keyword evidence="4" id="KW-0788">Thiol protease</keyword>
<dbReference type="EMBL" id="NEMB01000003">
    <property type="protein sequence ID" value="PQQ67304.1"/>
    <property type="molecule type" value="Genomic_DNA"/>
</dbReference>
<keyword evidence="11" id="KW-1185">Reference proteome</keyword>